<reference evidence="10 11" key="1">
    <citation type="submission" date="2020-02" db="EMBL/GenBank/DDBJ databases">
        <authorList>
            <person name="Ma Q."/>
            <person name="Huang Y."/>
            <person name="Song X."/>
            <person name="Pei D."/>
        </authorList>
    </citation>
    <scope>NUCLEOTIDE SEQUENCE [LARGE SCALE GENOMIC DNA]</scope>
    <source>
        <strain evidence="10">Sxm20200214</strain>
        <tissue evidence="10">Leaf</tissue>
    </source>
</reference>
<keyword evidence="8" id="KW-0472">Membrane</keyword>
<dbReference type="InterPro" id="IPR032098">
    <property type="entry name" value="Acyltransf_C"/>
</dbReference>
<evidence type="ECO:0000256" key="7">
    <source>
        <dbReference type="ARBA" id="ARBA00023315"/>
    </source>
</evidence>
<evidence type="ECO:0000256" key="2">
    <source>
        <dbReference type="ARBA" id="ARBA00004728"/>
    </source>
</evidence>
<dbReference type="OrthoDB" id="189226at2759"/>
<dbReference type="EMBL" id="JAAMPC010000004">
    <property type="protein sequence ID" value="KAG2314096.1"/>
    <property type="molecule type" value="Genomic_DNA"/>
</dbReference>
<dbReference type="GO" id="GO:0012505">
    <property type="term" value="C:endomembrane system"/>
    <property type="evidence" value="ECO:0007669"/>
    <property type="project" value="TreeGrafter"/>
</dbReference>
<dbReference type="SUPFAM" id="SSF69593">
    <property type="entry name" value="Glycerol-3-phosphate (1)-acyltransferase"/>
    <property type="match status" value="1"/>
</dbReference>
<dbReference type="PANTHER" id="PTHR10983:SF55">
    <property type="entry name" value="1-ACYL-SN-GLYCEROL-3-PHOSPHATE ACYLTRANSFERASE 3"/>
    <property type="match status" value="1"/>
</dbReference>
<keyword evidence="8" id="KW-1133">Transmembrane helix</keyword>
<protein>
    <recommendedName>
        <fullName evidence="5">1-acylglycerol-3-phosphate O-acyltransferase</fullName>
        <ecNumber evidence="5">2.3.1.51</ecNumber>
    </recommendedName>
</protein>
<evidence type="ECO:0000313" key="11">
    <source>
        <dbReference type="Proteomes" id="UP000886595"/>
    </source>
</evidence>
<evidence type="ECO:0000256" key="3">
    <source>
        <dbReference type="ARBA" id="ARBA00005189"/>
    </source>
</evidence>
<evidence type="ECO:0000256" key="6">
    <source>
        <dbReference type="ARBA" id="ARBA00022679"/>
    </source>
</evidence>
<dbReference type="SMART" id="SM00563">
    <property type="entry name" value="PlsC"/>
    <property type="match status" value="1"/>
</dbReference>
<dbReference type="InterPro" id="IPR002123">
    <property type="entry name" value="Plipid/glycerol_acylTrfase"/>
</dbReference>
<evidence type="ECO:0000256" key="5">
    <source>
        <dbReference type="ARBA" id="ARBA00013211"/>
    </source>
</evidence>
<comment type="pathway">
    <text evidence="3">Lipid metabolism.</text>
</comment>
<accession>A0A8X7VMN5</accession>
<dbReference type="AlphaFoldDB" id="A0A8X7VMN5"/>
<gene>
    <name evidence="10" type="ORF">Bca52824_017218</name>
</gene>
<dbReference type="CDD" id="cd07990">
    <property type="entry name" value="LPLAT_LCLAT1-like"/>
    <property type="match status" value="1"/>
</dbReference>
<keyword evidence="6" id="KW-0808">Transferase</keyword>
<feature type="transmembrane region" description="Helical" evidence="8">
    <location>
        <begin position="6"/>
        <end position="31"/>
    </location>
</feature>
<dbReference type="Pfam" id="PF16076">
    <property type="entry name" value="Acyltransf_C"/>
    <property type="match status" value="1"/>
</dbReference>
<comment type="pathway">
    <text evidence="2">Phospholipid metabolism; CDP-diacylglycerol biosynthesis; CDP-diacylglycerol from sn-glycerol 3-phosphate: step 2/3.</text>
</comment>
<feature type="transmembrane region" description="Helical" evidence="8">
    <location>
        <begin position="51"/>
        <end position="69"/>
    </location>
</feature>
<sequence length="270" mass="31091">MVIFAAFVIVPFGFLVSGLIINLIQLVLFIFARPVSRRLYRRINTRVVELLWLQLIWLVDWWALFMIITTPSGKEHALVLCNHRGDIDWLIGWVMAQRSGCLGSTLAIMKKEAKYFPIIGWSMWFSEYIFLEKNWAKDENILKAGFNQLKDFPTTFWLGLFVEGTRSTQENLQAARDYASLKGLPSPRNVLIPRTKGFVSAVAHIRSFVPAVYDCTYTVHKKQSAPTFLRMFTGQLSEVNLQMKRYQMSQLPEAADGIAQWCRDLFVAKV</sequence>
<organism evidence="10 11">
    <name type="scientific">Brassica carinata</name>
    <name type="common">Ethiopian mustard</name>
    <name type="synonym">Abyssinian cabbage</name>
    <dbReference type="NCBI Taxonomy" id="52824"/>
    <lineage>
        <taxon>Eukaryota</taxon>
        <taxon>Viridiplantae</taxon>
        <taxon>Streptophyta</taxon>
        <taxon>Embryophyta</taxon>
        <taxon>Tracheophyta</taxon>
        <taxon>Spermatophyta</taxon>
        <taxon>Magnoliopsida</taxon>
        <taxon>eudicotyledons</taxon>
        <taxon>Gunneridae</taxon>
        <taxon>Pentapetalae</taxon>
        <taxon>rosids</taxon>
        <taxon>malvids</taxon>
        <taxon>Brassicales</taxon>
        <taxon>Brassicaceae</taxon>
        <taxon>Brassiceae</taxon>
        <taxon>Brassica</taxon>
    </lineage>
</organism>
<dbReference type="PANTHER" id="PTHR10983">
    <property type="entry name" value="1-ACYLGLYCEROL-3-PHOSPHATE ACYLTRANSFERASE-RELATED"/>
    <property type="match status" value="1"/>
</dbReference>
<feature type="domain" description="Phospholipid/glycerol acyltransferase" evidence="9">
    <location>
        <begin position="77"/>
        <end position="199"/>
    </location>
</feature>
<comment type="caution">
    <text evidence="10">The sequence shown here is derived from an EMBL/GenBank/DDBJ whole genome shotgun (WGS) entry which is preliminary data.</text>
</comment>
<keyword evidence="7" id="KW-0012">Acyltransferase</keyword>
<comment type="similarity">
    <text evidence="4">Belongs to the 1-acyl-sn-glycerol-3-phosphate acyltransferase family.</text>
</comment>
<dbReference type="Pfam" id="PF01553">
    <property type="entry name" value="Acyltransferase"/>
    <property type="match status" value="1"/>
</dbReference>
<evidence type="ECO:0000256" key="4">
    <source>
        <dbReference type="ARBA" id="ARBA00008655"/>
    </source>
</evidence>
<evidence type="ECO:0000256" key="8">
    <source>
        <dbReference type="SAM" id="Phobius"/>
    </source>
</evidence>
<comment type="catalytic activity">
    <reaction evidence="1">
        <text>a 1-acyl-sn-glycero-3-phosphate + an acyl-CoA = a 1,2-diacyl-sn-glycero-3-phosphate + CoA</text>
        <dbReference type="Rhea" id="RHEA:19709"/>
        <dbReference type="ChEBI" id="CHEBI:57287"/>
        <dbReference type="ChEBI" id="CHEBI:57970"/>
        <dbReference type="ChEBI" id="CHEBI:58342"/>
        <dbReference type="ChEBI" id="CHEBI:58608"/>
        <dbReference type="EC" id="2.3.1.51"/>
    </reaction>
</comment>
<evidence type="ECO:0000313" key="10">
    <source>
        <dbReference type="EMBL" id="KAG2314096.1"/>
    </source>
</evidence>
<dbReference type="EC" id="2.3.1.51" evidence="5"/>
<name>A0A8X7VMN5_BRACI</name>
<keyword evidence="8" id="KW-0812">Transmembrane</keyword>
<proteinExistence type="inferred from homology"/>
<dbReference type="Proteomes" id="UP000886595">
    <property type="component" value="Unassembled WGS sequence"/>
</dbReference>
<dbReference type="GO" id="GO:0003841">
    <property type="term" value="F:1-acylglycerol-3-phosphate O-acyltransferase activity"/>
    <property type="evidence" value="ECO:0007669"/>
    <property type="project" value="UniProtKB-EC"/>
</dbReference>
<keyword evidence="11" id="KW-1185">Reference proteome</keyword>
<evidence type="ECO:0000256" key="1">
    <source>
        <dbReference type="ARBA" id="ARBA00001141"/>
    </source>
</evidence>
<evidence type="ECO:0000259" key="9">
    <source>
        <dbReference type="SMART" id="SM00563"/>
    </source>
</evidence>